<dbReference type="AlphaFoldDB" id="A0A6A6J5V8"/>
<feature type="compositionally biased region" description="Low complexity" evidence="1">
    <location>
        <begin position="25"/>
        <end position="36"/>
    </location>
</feature>
<dbReference type="GeneID" id="54554473"/>
<evidence type="ECO:0000313" key="2">
    <source>
        <dbReference type="EMBL" id="KAF2271604.1"/>
    </source>
</evidence>
<accession>A0A6A6J5V8</accession>
<dbReference type="EMBL" id="ML986537">
    <property type="protein sequence ID" value="KAF2271604.1"/>
    <property type="molecule type" value="Genomic_DNA"/>
</dbReference>
<evidence type="ECO:0000313" key="3">
    <source>
        <dbReference type="Proteomes" id="UP000800097"/>
    </source>
</evidence>
<feature type="region of interest" description="Disordered" evidence="1">
    <location>
        <begin position="1"/>
        <end position="71"/>
    </location>
</feature>
<feature type="region of interest" description="Disordered" evidence="1">
    <location>
        <begin position="84"/>
        <end position="103"/>
    </location>
</feature>
<dbReference type="OrthoDB" id="5552418at2759"/>
<dbReference type="RefSeq" id="XP_033649143.1">
    <property type="nucleotide sequence ID" value="XM_033801298.1"/>
</dbReference>
<evidence type="ECO:0000256" key="1">
    <source>
        <dbReference type="SAM" id="MobiDB-lite"/>
    </source>
</evidence>
<sequence>MNPQLDPHGGAPGQVYSRQTTGQPSTASAAGTRSSSQGFGYSYDQGYGGHQGNPPYGAQEYGSEQTSQRVHHYAQQGHNSMYSMPSAQASVQGPTQYDSVQPYQSRETPLDVLSGGYTPVAQGQYYNVSGQEAPASAPVGGMPAHPPSQYASMGYTPTPPPGAVGRESVTPSYTAAGMTDPHQPASRGPYPEAGFTEQSAHNWDQYYGQFRDAAKQIFTAVKNGQLSEAGRHLLSLTDWLFQVAETLGLHRDDAEQQQQKLKFWEEFNNCWLSTLQKQKDTTEGLKKSGHSMSSPSLISHEFLKRMGDQIVKFSNAFEKHGLVDYQMGIWEEEIIAMIIKCQTILEDSGLAGDLPQRVEAQSSRK</sequence>
<organism evidence="2 3">
    <name type="scientific">Westerdykella ornata</name>
    <dbReference type="NCBI Taxonomy" id="318751"/>
    <lineage>
        <taxon>Eukaryota</taxon>
        <taxon>Fungi</taxon>
        <taxon>Dikarya</taxon>
        <taxon>Ascomycota</taxon>
        <taxon>Pezizomycotina</taxon>
        <taxon>Dothideomycetes</taxon>
        <taxon>Pleosporomycetidae</taxon>
        <taxon>Pleosporales</taxon>
        <taxon>Sporormiaceae</taxon>
        <taxon>Westerdykella</taxon>
    </lineage>
</organism>
<keyword evidence="3" id="KW-1185">Reference proteome</keyword>
<protein>
    <submittedName>
        <fullName evidence="2">Uncharacterized protein</fullName>
    </submittedName>
</protein>
<gene>
    <name evidence="2" type="ORF">EI97DRAFT_462720</name>
</gene>
<dbReference type="Proteomes" id="UP000800097">
    <property type="component" value="Unassembled WGS sequence"/>
</dbReference>
<proteinExistence type="predicted"/>
<name>A0A6A6J5V8_WESOR</name>
<reference evidence="2" key="1">
    <citation type="journal article" date="2020" name="Stud. Mycol.">
        <title>101 Dothideomycetes genomes: a test case for predicting lifestyles and emergence of pathogens.</title>
        <authorList>
            <person name="Haridas S."/>
            <person name="Albert R."/>
            <person name="Binder M."/>
            <person name="Bloem J."/>
            <person name="Labutti K."/>
            <person name="Salamov A."/>
            <person name="Andreopoulos B."/>
            <person name="Baker S."/>
            <person name="Barry K."/>
            <person name="Bills G."/>
            <person name="Bluhm B."/>
            <person name="Cannon C."/>
            <person name="Castanera R."/>
            <person name="Culley D."/>
            <person name="Daum C."/>
            <person name="Ezra D."/>
            <person name="Gonzalez J."/>
            <person name="Henrissat B."/>
            <person name="Kuo A."/>
            <person name="Liang C."/>
            <person name="Lipzen A."/>
            <person name="Lutzoni F."/>
            <person name="Magnuson J."/>
            <person name="Mondo S."/>
            <person name="Nolan M."/>
            <person name="Ohm R."/>
            <person name="Pangilinan J."/>
            <person name="Park H.-J."/>
            <person name="Ramirez L."/>
            <person name="Alfaro M."/>
            <person name="Sun H."/>
            <person name="Tritt A."/>
            <person name="Yoshinaga Y."/>
            <person name="Zwiers L.-H."/>
            <person name="Turgeon B."/>
            <person name="Goodwin S."/>
            <person name="Spatafora J."/>
            <person name="Crous P."/>
            <person name="Grigoriev I."/>
        </authorList>
    </citation>
    <scope>NUCLEOTIDE SEQUENCE</scope>
    <source>
        <strain evidence="2">CBS 379.55</strain>
    </source>
</reference>